<evidence type="ECO:0000256" key="5">
    <source>
        <dbReference type="ARBA" id="ARBA00030947"/>
    </source>
</evidence>
<evidence type="ECO:0000256" key="4">
    <source>
        <dbReference type="ARBA" id="ARBA00023002"/>
    </source>
</evidence>
<dbReference type="SUPFAM" id="SSF52283">
    <property type="entry name" value="Formate/glycerate dehydrogenase catalytic domain-like"/>
    <property type="match status" value="1"/>
</dbReference>
<dbReference type="PROSITE" id="PS00065">
    <property type="entry name" value="D_2_HYDROXYACID_DH_1"/>
    <property type="match status" value="1"/>
</dbReference>
<dbReference type="Gene3D" id="3.40.50.720">
    <property type="entry name" value="NAD(P)-binding Rossmann-like Domain"/>
    <property type="match status" value="2"/>
</dbReference>
<keyword evidence="11" id="KW-1185">Reference proteome</keyword>
<dbReference type="AlphaFoldDB" id="A0A327ZVU0"/>
<sequence length="319" mass="35433">MKVLITRSIPKHYVEQLESVAEVEVYPETIKPMPREALLESSKDKSIVISMLSDTIDKEFIDNNPDLKAVINLAVGYDNIDIDYARSKDITVCNTPDVLTETTAELAFTLMFVTARRIIEANELVKEGNWVGWSPYLLAGLDVYKKTVGIFGMGNIGTALAKRCIGLNMHVQYHNRSESEAAKALGANYVSFNELLETSDFIICTAPLTNETKNIFNKDAFKKMKSSVIFINIGRGGHVVENDLLEAIQNEEIYAAGIDVLNNEPVGKEHPFLSEKRITVLPHIGSATVDTRNAMIELCIKNAELIIEGKKPVSEVKNN</sequence>
<dbReference type="GO" id="GO:0051287">
    <property type="term" value="F:NAD binding"/>
    <property type="evidence" value="ECO:0007669"/>
    <property type="project" value="InterPro"/>
</dbReference>
<dbReference type="Pfam" id="PF02826">
    <property type="entry name" value="2-Hacid_dh_C"/>
    <property type="match status" value="1"/>
</dbReference>
<reference evidence="10 11" key="1">
    <citation type="journal article" date="2018" name="Front. Microbiol.">
        <title>Description and Comparative Genomics of Macrococcus caseolyticus subsp. hominis subsp. nov., Macrococcus goetzii sp. nov., Macrococcus epidermidis sp. nov., and Macrococcus bohemicus sp. nov., Novel Macrococci From Human Clinical Material With Virulence Potential and Suspected Uptake of Foreign DNA by Natural Transformation.</title>
        <authorList>
            <person name="Maslanova I."/>
            <person name="Wertheimer Z."/>
            <person name="Sedlacek I."/>
            <person name="Svec P."/>
            <person name="Indrakova A."/>
            <person name="Kovarovic V."/>
            <person name="Schumann P."/>
            <person name="Sproer C."/>
            <person name="Kralova S."/>
            <person name="Sedo O."/>
            <person name="Kristofova L."/>
            <person name="Vrbovska V."/>
            <person name="Fuzik T."/>
            <person name="Petras P."/>
            <person name="Zdrahal Z."/>
            <person name="Ruzickova V."/>
            <person name="Doskar J."/>
            <person name="Pantucek R."/>
        </authorList>
    </citation>
    <scope>NUCLEOTIDE SEQUENCE [LARGE SCALE GENOMIC DNA]</scope>
    <source>
        <strain evidence="10 11">01/688</strain>
    </source>
</reference>
<dbReference type="Pfam" id="PF00389">
    <property type="entry name" value="2-Hacid_dh"/>
    <property type="match status" value="1"/>
</dbReference>
<dbReference type="RefSeq" id="WP_111714340.1">
    <property type="nucleotide sequence ID" value="NZ_JBHSSR010000001.1"/>
</dbReference>
<evidence type="ECO:0000256" key="3">
    <source>
        <dbReference type="ARBA" id="ARBA00014095"/>
    </source>
</evidence>
<comment type="similarity">
    <text evidence="1 7">Belongs to the D-isomer specific 2-hydroxyacid dehydrogenase family.</text>
</comment>
<dbReference type="GO" id="GO:0008720">
    <property type="term" value="F:D-lactate dehydrogenase (NAD+) activity"/>
    <property type="evidence" value="ECO:0007669"/>
    <property type="project" value="UniProtKB-EC"/>
</dbReference>
<evidence type="ECO:0000259" key="8">
    <source>
        <dbReference type="Pfam" id="PF00389"/>
    </source>
</evidence>
<dbReference type="SUPFAM" id="SSF51735">
    <property type="entry name" value="NAD(P)-binding Rossmann-fold domains"/>
    <property type="match status" value="1"/>
</dbReference>
<evidence type="ECO:0000256" key="2">
    <source>
        <dbReference type="ARBA" id="ARBA00012969"/>
    </source>
</evidence>
<evidence type="ECO:0000256" key="7">
    <source>
        <dbReference type="RuleBase" id="RU003719"/>
    </source>
</evidence>
<dbReference type="InterPro" id="IPR006140">
    <property type="entry name" value="D-isomer_DH_NAD-bd"/>
</dbReference>
<comment type="caution">
    <text evidence="10">The sequence shown here is derived from an EMBL/GenBank/DDBJ whole genome shotgun (WGS) entry which is preliminary data.</text>
</comment>
<dbReference type="GO" id="GO:0016618">
    <property type="term" value="F:hydroxypyruvate reductase [NAD(P)H] activity"/>
    <property type="evidence" value="ECO:0007669"/>
    <property type="project" value="TreeGrafter"/>
</dbReference>
<keyword evidence="4 7" id="KW-0560">Oxidoreductase</keyword>
<feature type="domain" description="D-isomer specific 2-hydroxyacid dehydrogenase NAD-binding" evidence="9">
    <location>
        <begin position="108"/>
        <end position="285"/>
    </location>
</feature>
<dbReference type="PANTHER" id="PTHR10996">
    <property type="entry name" value="2-HYDROXYACID DEHYDROGENASE-RELATED"/>
    <property type="match status" value="1"/>
</dbReference>
<dbReference type="PANTHER" id="PTHR10996:SF283">
    <property type="entry name" value="GLYOXYLATE_HYDROXYPYRUVATE REDUCTASE B"/>
    <property type="match status" value="1"/>
</dbReference>
<feature type="domain" description="D-isomer specific 2-hydroxyacid dehydrogenase catalytic" evidence="8">
    <location>
        <begin position="3"/>
        <end position="316"/>
    </location>
</feature>
<dbReference type="EMBL" id="PZJH01000001">
    <property type="protein sequence ID" value="RAK46186.1"/>
    <property type="molecule type" value="Genomic_DNA"/>
</dbReference>
<name>A0A327ZVU0_9STAP</name>
<evidence type="ECO:0000256" key="1">
    <source>
        <dbReference type="ARBA" id="ARBA00005854"/>
    </source>
</evidence>
<dbReference type="InterPro" id="IPR036291">
    <property type="entry name" value="NAD(P)-bd_dom_sf"/>
</dbReference>
<dbReference type="PROSITE" id="PS00671">
    <property type="entry name" value="D_2_HYDROXYACID_DH_3"/>
    <property type="match status" value="1"/>
</dbReference>
<dbReference type="InterPro" id="IPR029753">
    <property type="entry name" value="D-isomer_DH_CS"/>
</dbReference>
<accession>A0A327ZVU0</accession>
<evidence type="ECO:0000313" key="11">
    <source>
        <dbReference type="Proteomes" id="UP000249808"/>
    </source>
</evidence>
<organism evidence="10 11">
    <name type="scientific">Macrococcus epidermidis</name>
    <dbReference type="NCBI Taxonomy" id="1902580"/>
    <lineage>
        <taxon>Bacteria</taxon>
        <taxon>Bacillati</taxon>
        <taxon>Bacillota</taxon>
        <taxon>Bacilli</taxon>
        <taxon>Bacillales</taxon>
        <taxon>Staphylococcaceae</taxon>
        <taxon>Macrococcus</taxon>
    </lineage>
</organism>
<dbReference type="InterPro" id="IPR050223">
    <property type="entry name" value="D-isomer_2-hydroxyacid_DH"/>
</dbReference>
<gene>
    <name evidence="10" type="ORF">BHU61_01690</name>
</gene>
<dbReference type="InterPro" id="IPR006139">
    <property type="entry name" value="D-isomer_2_OHA_DH_cat_dom"/>
</dbReference>
<proteinExistence type="inferred from homology"/>
<dbReference type="CDD" id="cd05301">
    <property type="entry name" value="GDH"/>
    <property type="match status" value="1"/>
</dbReference>
<comment type="catalytic activity">
    <reaction evidence="6">
        <text>(R)-lactate + NAD(+) = pyruvate + NADH + H(+)</text>
        <dbReference type="Rhea" id="RHEA:16369"/>
        <dbReference type="ChEBI" id="CHEBI:15361"/>
        <dbReference type="ChEBI" id="CHEBI:15378"/>
        <dbReference type="ChEBI" id="CHEBI:16004"/>
        <dbReference type="ChEBI" id="CHEBI:57540"/>
        <dbReference type="ChEBI" id="CHEBI:57945"/>
        <dbReference type="EC" id="1.1.1.28"/>
    </reaction>
</comment>
<protein>
    <recommendedName>
        <fullName evidence="3">D-lactate dehydrogenase</fullName>
        <ecNumber evidence="2">1.1.1.28</ecNumber>
    </recommendedName>
    <alternativeName>
        <fullName evidence="5">D-specific 2-hydroxyacid dehydrogenase</fullName>
    </alternativeName>
</protein>
<evidence type="ECO:0000256" key="6">
    <source>
        <dbReference type="ARBA" id="ARBA00049040"/>
    </source>
</evidence>
<dbReference type="InterPro" id="IPR029752">
    <property type="entry name" value="D-isomer_DH_CS1"/>
</dbReference>
<evidence type="ECO:0000313" key="10">
    <source>
        <dbReference type="EMBL" id="RAK46186.1"/>
    </source>
</evidence>
<evidence type="ECO:0000259" key="9">
    <source>
        <dbReference type="Pfam" id="PF02826"/>
    </source>
</evidence>
<dbReference type="FunFam" id="3.40.50.720:FF:000462">
    <property type="entry name" value="Glyoxylate reductase (NADP+)"/>
    <property type="match status" value="1"/>
</dbReference>
<dbReference type="GO" id="GO:0030267">
    <property type="term" value="F:glyoxylate reductase (NADPH) activity"/>
    <property type="evidence" value="ECO:0007669"/>
    <property type="project" value="TreeGrafter"/>
</dbReference>
<dbReference type="GO" id="GO:0005829">
    <property type="term" value="C:cytosol"/>
    <property type="evidence" value="ECO:0007669"/>
    <property type="project" value="TreeGrafter"/>
</dbReference>
<dbReference type="Proteomes" id="UP000249808">
    <property type="component" value="Unassembled WGS sequence"/>
</dbReference>
<dbReference type="EC" id="1.1.1.28" evidence="2"/>